<keyword evidence="2" id="KW-0132">Cell division</keyword>
<evidence type="ECO:0000256" key="5">
    <source>
        <dbReference type="ARBA" id="ARBA00023242"/>
    </source>
</evidence>
<keyword evidence="6" id="KW-0131">Cell cycle</keyword>
<dbReference type="GO" id="GO:0008278">
    <property type="term" value="C:cohesin complex"/>
    <property type="evidence" value="ECO:0007669"/>
    <property type="project" value="TreeGrafter"/>
</dbReference>
<reference evidence="11 12" key="1">
    <citation type="journal article" date="2007" name="PLoS Pathog.">
        <title>Genome sequence of Babesia bovis and comparative analysis of apicomplexan hemoprotozoa.</title>
        <authorList>
            <person name="Brayton K.A."/>
            <person name="Lau A.O.T."/>
            <person name="Herndon D.R."/>
            <person name="Hannick L."/>
            <person name="Kappmeyer L.S."/>
            <person name="Berens S.J."/>
            <person name="Bidwell S.L."/>
            <person name="Brown W.C."/>
            <person name="Crabtree J."/>
            <person name="Fadrosh D."/>
            <person name="Feldblum T."/>
            <person name="Forberger H.A."/>
            <person name="Haas B.J."/>
            <person name="Howell J.M."/>
            <person name="Khouri H."/>
            <person name="Koo H."/>
            <person name="Mann D.J."/>
            <person name="Norimine J."/>
            <person name="Paulsen I.T."/>
            <person name="Radune D."/>
            <person name="Ren Q."/>
            <person name="Smith R.K. Jr."/>
            <person name="Suarez C.E."/>
            <person name="White O."/>
            <person name="Wortman J.R."/>
            <person name="Knowles D.P. Jr."/>
            <person name="McElwain T.F."/>
            <person name="Nene V.M."/>
        </authorList>
    </citation>
    <scope>NUCLEOTIDE SEQUENCE [LARGE SCALE GENOMIC DNA]</scope>
    <source>
        <strain evidence="11">T2Bo</strain>
    </source>
</reference>
<dbReference type="GO" id="GO:0016887">
    <property type="term" value="F:ATP hydrolysis activity"/>
    <property type="evidence" value="ECO:0007669"/>
    <property type="project" value="InterPro"/>
</dbReference>
<evidence type="ECO:0000313" key="11">
    <source>
        <dbReference type="EMBL" id="EDO06822.1"/>
    </source>
</evidence>
<keyword evidence="3" id="KW-0498">Mitosis</keyword>
<evidence type="ECO:0000256" key="4">
    <source>
        <dbReference type="ARBA" id="ARBA00023054"/>
    </source>
</evidence>
<dbReference type="PANTHER" id="PTHR18937:SF12">
    <property type="entry name" value="STRUCTURAL MAINTENANCE OF CHROMOSOMES PROTEIN"/>
    <property type="match status" value="1"/>
</dbReference>
<gene>
    <name evidence="11" type="ORF">BBOV_IV004610</name>
</gene>
<dbReference type="VEuPathDB" id="PiroplasmaDB:BBOV_IV004610"/>
<feature type="coiled-coil region" evidence="8">
    <location>
        <begin position="302"/>
        <end position="336"/>
    </location>
</feature>
<dbReference type="Pfam" id="PF02463">
    <property type="entry name" value="SMC_N"/>
    <property type="match status" value="1"/>
</dbReference>
<comment type="caution">
    <text evidence="11">The sequence shown here is derived from an EMBL/GenBank/DDBJ whole genome shotgun (WGS) entry which is preliminary data.</text>
</comment>
<feature type="domain" description="SMC hinge" evidence="10">
    <location>
        <begin position="576"/>
        <end position="700"/>
    </location>
</feature>
<evidence type="ECO:0000256" key="2">
    <source>
        <dbReference type="ARBA" id="ARBA00022618"/>
    </source>
</evidence>
<organism evidence="11 12">
    <name type="scientific">Babesia bovis</name>
    <dbReference type="NCBI Taxonomy" id="5865"/>
    <lineage>
        <taxon>Eukaryota</taxon>
        <taxon>Sar</taxon>
        <taxon>Alveolata</taxon>
        <taxon>Apicomplexa</taxon>
        <taxon>Aconoidasida</taxon>
        <taxon>Piroplasmida</taxon>
        <taxon>Babesiidae</taxon>
        <taxon>Babesia</taxon>
    </lineage>
</organism>
<dbReference type="InterPro" id="IPR027417">
    <property type="entry name" value="P-loop_NTPase"/>
</dbReference>
<dbReference type="eggNOG" id="KOG0018">
    <property type="taxonomic scope" value="Eukaryota"/>
</dbReference>
<dbReference type="GeneID" id="5478624"/>
<comment type="subcellular location">
    <subcellularLocation>
        <location evidence="1 7">Nucleus</location>
    </subcellularLocation>
</comment>
<keyword evidence="4 8" id="KW-0175">Coiled coil</keyword>
<dbReference type="OMA" id="KHMDFQR"/>
<evidence type="ECO:0000256" key="7">
    <source>
        <dbReference type="PIRNR" id="PIRNR005719"/>
    </source>
</evidence>
<dbReference type="PANTHER" id="PTHR18937">
    <property type="entry name" value="STRUCTURAL MAINTENANCE OF CHROMOSOMES SMC FAMILY MEMBER"/>
    <property type="match status" value="1"/>
</dbReference>
<dbReference type="Gene3D" id="3.40.50.300">
    <property type="entry name" value="P-loop containing nucleotide triphosphate hydrolases"/>
    <property type="match status" value="2"/>
</dbReference>
<dbReference type="FunCoup" id="A7AQK3">
    <property type="interactions" value="170"/>
</dbReference>
<dbReference type="Gene3D" id="3.30.70.1620">
    <property type="match status" value="1"/>
</dbReference>
<dbReference type="GO" id="GO:0005634">
    <property type="term" value="C:nucleus"/>
    <property type="evidence" value="ECO:0007669"/>
    <property type="project" value="UniProtKB-SubCell"/>
</dbReference>
<keyword evidence="12" id="KW-1185">Reference proteome</keyword>
<feature type="coiled-coil region" evidence="8">
    <location>
        <begin position="1079"/>
        <end position="1133"/>
    </location>
</feature>
<dbReference type="GO" id="GO:0005524">
    <property type="term" value="F:ATP binding"/>
    <property type="evidence" value="ECO:0007669"/>
    <property type="project" value="InterPro"/>
</dbReference>
<dbReference type="GO" id="GO:0007062">
    <property type="term" value="P:sister chromatid cohesion"/>
    <property type="evidence" value="ECO:0007669"/>
    <property type="project" value="TreeGrafter"/>
</dbReference>
<accession>A7AQK3</accession>
<feature type="compositionally biased region" description="Acidic residues" evidence="9">
    <location>
        <begin position="1"/>
        <end position="10"/>
    </location>
</feature>
<dbReference type="InParanoid" id="A7AQK3"/>
<evidence type="ECO:0000256" key="9">
    <source>
        <dbReference type="SAM" id="MobiDB-lite"/>
    </source>
</evidence>
<dbReference type="GO" id="GO:0003677">
    <property type="term" value="F:DNA binding"/>
    <property type="evidence" value="ECO:0007669"/>
    <property type="project" value="TreeGrafter"/>
</dbReference>
<dbReference type="STRING" id="5865.A7AQK3"/>
<reference evidence="12" key="2">
    <citation type="journal article" date="2020" name="Data Brief">
        <title>Transcriptome dataset of Babesia bovis life stages within vertebrate and invertebrate hosts.</title>
        <authorList>
            <person name="Ueti M.W."/>
            <person name="Johnson W.C."/>
            <person name="Kappmeyer L.S."/>
            <person name="Herndon D.R."/>
            <person name="Mousel M.R."/>
            <person name="Reif K.E."/>
            <person name="Taus N.S."/>
            <person name="Ifeonu O.O."/>
            <person name="Silva J.C."/>
            <person name="Suarez C.E."/>
            <person name="Brayton K.A."/>
        </authorList>
    </citation>
    <scope>NUCLEOTIDE SEQUENCE [LARGE SCALE GENOMIC DNA]</scope>
</reference>
<feature type="coiled-coil region" evidence="8">
    <location>
        <begin position="785"/>
        <end position="847"/>
    </location>
</feature>
<dbReference type="GO" id="GO:0051301">
    <property type="term" value="P:cell division"/>
    <property type="evidence" value="ECO:0007669"/>
    <property type="project" value="UniProtKB-KW"/>
</dbReference>
<evidence type="ECO:0000259" key="10">
    <source>
        <dbReference type="SMART" id="SM00968"/>
    </source>
</evidence>
<feature type="coiled-coil region" evidence="8">
    <location>
        <begin position="879"/>
        <end position="970"/>
    </location>
</feature>
<evidence type="ECO:0000256" key="8">
    <source>
        <dbReference type="SAM" id="Coils"/>
    </source>
</evidence>
<dbReference type="InterPro" id="IPR024704">
    <property type="entry name" value="SMC"/>
</dbReference>
<dbReference type="PIRSF" id="PIRSF005719">
    <property type="entry name" value="SMC"/>
    <property type="match status" value="1"/>
</dbReference>
<evidence type="ECO:0000256" key="6">
    <source>
        <dbReference type="ARBA" id="ARBA00023306"/>
    </source>
</evidence>
<evidence type="ECO:0000256" key="1">
    <source>
        <dbReference type="ARBA" id="ARBA00004123"/>
    </source>
</evidence>
<proteinExistence type="inferred from homology"/>
<dbReference type="KEGG" id="bbo:BBOV_IV004610"/>
<dbReference type="Proteomes" id="UP000002173">
    <property type="component" value="Unassembled WGS sequence"/>
</dbReference>
<dbReference type="SUPFAM" id="SSF75553">
    <property type="entry name" value="Smc hinge domain"/>
    <property type="match status" value="1"/>
</dbReference>
<feature type="coiled-coil region" evidence="8">
    <location>
        <begin position="520"/>
        <end position="557"/>
    </location>
</feature>
<feature type="coiled-coil region" evidence="8">
    <location>
        <begin position="372"/>
        <end position="413"/>
    </location>
</feature>
<dbReference type="InterPro" id="IPR010935">
    <property type="entry name" value="SMC_hinge"/>
</dbReference>
<evidence type="ECO:0000313" key="12">
    <source>
        <dbReference type="Proteomes" id="UP000002173"/>
    </source>
</evidence>
<evidence type="ECO:0000256" key="3">
    <source>
        <dbReference type="ARBA" id="ARBA00022776"/>
    </source>
</evidence>
<keyword evidence="5 7" id="KW-0539">Nucleus</keyword>
<reference evidence="12" key="3">
    <citation type="journal article" date="2021" name="Int. J. Parasitol.">
        <title>Comparative analysis of gene expression between Babesia bovis blood stages and kinetes allowed by improved genome annotation.</title>
        <authorList>
            <person name="Ueti M.W."/>
            <person name="Johnson W.C."/>
            <person name="Kappmeyer L.S."/>
            <person name="Herndon D.R."/>
            <person name="Mousel M.R."/>
            <person name="Reif K.E."/>
            <person name="Taus N.S."/>
            <person name="Ifeonu O.O."/>
            <person name="Silva J.C."/>
            <person name="Suarez C.E."/>
            <person name="Brayton K.A."/>
        </authorList>
    </citation>
    <scope>NUCLEOTIDE SEQUENCE [LARGE SCALE GENOMIC DNA]</scope>
</reference>
<feature type="region of interest" description="Disordered" evidence="9">
    <location>
        <begin position="1"/>
        <end position="21"/>
    </location>
</feature>
<dbReference type="SUPFAM" id="SSF52540">
    <property type="entry name" value="P-loop containing nucleoside triphosphate hydrolases"/>
    <property type="match status" value="2"/>
</dbReference>
<name>A7AQK3_BABBO</name>
<dbReference type="InterPro" id="IPR003395">
    <property type="entry name" value="RecF/RecN/SMC_N"/>
</dbReference>
<dbReference type="Pfam" id="PF06470">
    <property type="entry name" value="SMC_hinge"/>
    <property type="match status" value="1"/>
</dbReference>
<comment type="similarity">
    <text evidence="7">Belongs to the SMC family.</text>
</comment>
<dbReference type="SMART" id="SM00968">
    <property type="entry name" value="SMC_hinge"/>
    <property type="match status" value="1"/>
</dbReference>
<sequence length="1328" mass="152115">MELIWDDSGTDSDSGTVCVTDTPTSDVGNFVELSEDSRIGDPSDERHDEIVQVENEYDSLHTADDRIGTVTTLVLHNFKSYGGTVRVSDFKKFTAIIGPNGSGKSNIMDAISFVLCVNSTVLRGLNLRDLIHKPSKRSIDSTSDAYVELILNGGNRPVTFRRQINTSGTVTYFVDGESITFKQYKEHLRDYRINTLGSTGLIFQGAVNDIASCSPVELTRLFENISGSSLYAKPYKYIKEKLERSRVEYRNLVSRKRSLQQELRHYRSVLSTSVDYDDLLSQYKKTEARKYAYDFHLGSMKYSRHKDNYERLACQSEDLTKRISRIQGKRDELEHKRSSLYFEQSQLHRKIQEQQRTLVSRKDSLTQFYETKPILEKRIQELESLRETVQNDISTLENEIEVLLAQESRLRDDCSSLVDEVKNLSVCKVTLTSAQRERYDNLMKNFNQSSSAVRMKLTLGRSKLTELTSESDHIRVELESLQKQHEKLVANSAPQENLYNGLCTRLRETKDSIELLQMTKSRLDGERTKLESRKKALEEEKETLEHHLKNLNVAKVEHRQILRRRQYTQELINAISGVHGEVISLFEITNACYHDAIMAALSTRGHTIVTENMSVIQECIAKLRRDRVFKRDFLPLDCLKAQKSDYRGRLMDFFRSHGSRVQYRMAVDCLVFERRYATLFEHLLGDTVVVPTMDDAELLLSYSGIGFNIVTHKGQVITRDRTIVLESTAYNKNSHLELELAEFSRLCLKSDRLDQDIQLVTKNLTGTEAKLQDTISKLQKHQRGVELLKMKLDFAKRHKEASEQQVRESEEKVRSFVNRLSALEEDIKRLNKNQEEEEAALRDLRIEHFAELNQELGVDDIYSMLDSENDAVMRLNSTLEHKRALIERCLRDKADLEQRLEHLRTHSLREVTERHQVTLAELRNLLKENQSLHRDVLSIERDISSDKKCYDELTNKINRCHEEMKLLQYDQDYGMDTAGDTSAVTSTQDTDVVVDNNNPGYRLTLRESKDQLVSQLLELARSMRELQRAALEIAEQCRLRNVDCSIRVPESLKNTSSDLILDFPQLMTTELLDSIPDSESGIERECNRLSKEMESLRKTLATCRARDDAGTRIQRAQVDIEHLDADIASAKAECESLEPDFDRISKERTSLFMDCFNNVKRLVGPIYRSLSARDPSDETTGGSAFLTLDDDISGSVSEPFLCSIRYNTMPPAKKFLDLSLQSGGEKALSSLALLLALHSFRRSPFVVLDEIDANLDSSKVRNLVSFLQKSDFQVIIISLKPRLFSRADNLVGVFTCHKKSSSNCVVFNLSSFTNTDEEDNSPIAIADR</sequence>
<dbReference type="EMBL" id="AAXT01000002">
    <property type="protein sequence ID" value="EDO06822.1"/>
    <property type="molecule type" value="Genomic_DNA"/>
</dbReference>
<dbReference type="InterPro" id="IPR036277">
    <property type="entry name" value="SMC_hinge_sf"/>
</dbReference>
<feature type="coiled-coil region" evidence="8">
    <location>
        <begin position="464"/>
        <end position="491"/>
    </location>
</feature>
<dbReference type="Gene3D" id="1.20.1060.20">
    <property type="match status" value="1"/>
</dbReference>
<protein>
    <recommendedName>
        <fullName evidence="7">Structural maintenance of chromosomes protein</fullName>
    </recommendedName>
</protein>